<name>A0AAW0GK43_9APHY</name>
<evidence type="ECO:0000313" key="1">
    <source>
        <dbReference type="EMBL" id="KAK7693037.1"/>
    </source>
</evidence>
<dbReference type="EMBL" id="JASBNA010000003">
    <property type="protein sequence ID" value="KAK7693037.1"/>
    <property type="molecule type" value="Genomic_DNA"/>
</dbReference>
<dbReference type="Proteomes" id="UP001385951">
    <property type="component" value="Unassembled WGS sequence"/>
</dbReference>
<gene>
    <name evidence="1" type="ORF">QCA50_002602</name>
</gene>
<comment type="caution">
    <text evidence="1">The sequence shown here is derived from an EMBL/GenBank/DDBJ whole genome shotgun (WGS) entry which is preliminary data.</text>
</comment>
<evidence type="ECO:0000313" key="2">
    <source>
        <dbReference type="Proteomes" id="UP001385951"/>
    </source>
</evidence>
<organism evidence="1 2">
    <name type="scientific">Cerrena zonata</name>
    <dbReference type="NCBI Taxonomy" id="2478898"/>
    <lineage>
        <taxon>Eukaryota</taxon>
        <taxon>Fungi</taxon>
        <taxon>Dikarya</taxon>
        <taxon>Basidiomycota</taxon>
        <taxon>Agaricomycotina</taxon>
        <taxon>Agaricomycetes</taxon>
        <taxon>Polyporales</taxon>
        <taxon>Cerrenaceae</taxon>
        <taxon>Cerrena</taxon>
    </lineage>
</organism>
<reference evidence="1 2" key="1">
    <citation type="submission" date="2022-09" db="EMBL/GenBank/DDBJ databases">
        <authorList>
            <person name="Palmer J.M."/>
        </authorList>
    </citation>
    <scope>NUCLEOTIDE SEQUENCE [LARGE SCALE GENOMIC DNA]</scope>
    <source>
        <strain evidence="1 2">DSM 7382</strain>
    </source>
</reference>
<dbReference type="AlphaFoldDB" id="A0AAW0GK43"/>
<protein>
    <submittedName>
        <fullName evidence="1">Uncharacterized protein</fullName>
    </submittedName>
</protein>
<accession>A0AAW0GK43</accession>
<proteinExistence type="predicted"/>
<sequence length="122" mass="14620">MRQRLHDEADGTLCVFENSICRKSSVLDPERTQDMIEDEKLLLHDLQELRVHMSNEYFREHPNAAEDGWIPAYTNIVAHQLRVELTWGRRITDQCKEGKKPREDIHWMRRRVSIIHQEVFLL</sequence>
<keyword evidence="2" id="KW-1185">Reference proteome</keyword>